<dbReference type="GO" id="GO:0005524">
    <property type="term" value="F:ATP binding"/>
    <property type="evidence" value="ECO:0007669"/>
    <property type="project" value="InterPro"/>
</dbReference>
<keyword evidence="8" id="KW-1185">Reference proteome</keyword>
<evidence type="ECO:0000256" key="3">
    <source>
        <dbReference type="ARBA" id="ARBA00022989"/>
    </source>
</evidence>
<dbReference type="InterPro" id="IPR011527">
    <property type="entry name" value="ABC1_TM_dom"/>
</dbReference>
<reference evidence="7 8" key="1">
    <citation type="journal article" date="2013" name="PLoS ONE">
        <title>Poles Apart: Arctic and Antarctic Octadecabacter strains Share High Genome Plasticity and a New Type of Xanthorhodopsin.</title>
        <authorList>
            <person name="Vollmers J."/>
            <person name="Voget S."/>
            <person name="Dietrich S."/>
            <person name="Gollnow K."/>
            <person name="Smits M."/>
            <person name="Meyer K."/>
            <person name="Brinkhoff T."/>
            <person name="Simon M."/>
            <person name="Daniel R."/>
        </authorList>
    </citation>
    <scope>NUCLEOTIDE SEQUENCE [LARGE SCALE GENOMIC DNA]</scope>
    <source>
        <strain evidence="7 8">307</strain>
    </source>
</reference>
<proteinExistence type="predicted"/>
<dbReference type="AlphaFoldDB" id="M9R9M0"/>
<evidence type="ECO:0000256" key="4">
    <source>
        <dbReference type="ARBA" id="ARBA00023136"/>
    </source>
</evidence>
<keyword evidence="2 5" id="KW-0812">Transmembrane</keyword>
<evidence type="ECO:0000256" key="2">
    <source>
        <dbReference type="ARBA" id="ARBA00022692"/>
    </source>
</evidence>
<accession>M9R9M0</accession>
<dbReference type="GO" id="GO:0005886">
    <property type="term" value="C:plasma membrane"/>
    <property type="evidence" value="ECO:0007669"/>
    <property type="project" value="UniProtKB-SubCell"/>
</dbReference>
<protein>
    <submittedName>
        <fullName evidence="7">Integral membrane protein associated with putative RND-transporter</fullName>
    </submittedName>
</protein>
<evidence type="ECO:0000313" key="7">
    <source>
        <dbReference type="EMBL" id="AGI67061.1"/>
    </source>
</evidence>
<feature type="transmembrane region" description="Helical" evidence="5">
    <location>
        <begin position="21"/>
        <end position="43"/>
    </location>
</feature>
<feature type="transmembrane region" description="Helical" evidence="5">
    <location>
        <begin position="213"/>
        <end position="233"/>
    </location>
</feature>
<dbReference type="PROSITE" id="PS50929">
    <property type="entry name" value="ABC_TM1F"/>
    <property type="match status" value="1"/>
</dbReference>
<dbReference type="EMBL" id="CP003740">
    <property type="protein sequence ID" value="AGI67061.1"/>
    <property type="molecule type" value="Genomic_DNA"/>
</dbReference>
<gene>
    <name evidence="7" type="ORF">OAN307_c13800</name>
</gene>
<organism evidence="7 8">
    <name type="scientific">Octadecabacter antarcticus 307</name>
    <dbReference type="NCBI Taxonomy" id="391626"/>
    <lineage>
        <taxon>Bacteria</taxon>
        <taxon>Pseudomonadati</taxon>
        <taxon>Pseudomonadota</taxon>
        <taxon>Alphaproteobacteria</taxon>
        <taxon>Rhodobacterales</taxon>
        <taxon>Roseobacteraceae</taxon>
        <taxon>Octadecabacter</taxon>
    </lineage>
</organism>
<dbReference type="STRING" id="391626.OAN307_c13800"/>
<dbReference type="eggNOG" id="COG2274">
    <property type="taxonomic scope" value="Bacteria"/>
</dbReference>
<comment type="subcellular location">
    <subcellularLocation>
        <location evidence="1">Cell membrane</location>
        <topology evidence="1">Multi-pass membrane protein</topology>
    </subcellularLocation>
</comment>
<name>M9R9M0_9RHOB</name>
<feature type="transmembrane region" description="Helical" evidence="5">
    <location>
        <begin position="122"/>
        <end position="140"/>
    </location>
</feature>
<keyword evidence="4 5" id="KW-0472">Membrane</keyword>
<feature type="domain" description="ABC transmembrane type-1" evidence="6">
    <location>
        <begin position="26"/>
        <end position="271"/>
    </location>
</feature>
<keyword evidence="3 5" id="KW-1133">Transmembrane helix</keyword>
<evidence type="ECO:0000313" key="8">
    <source>
        <dbReference type="Proteomes" id="UP000005307"/>
    </source>
</evidence>
<dbReference type="GO" id="GO:0140359">
    <property type="term" value="F:ABC-type transporter activity"/>
    <property type="evidence" value="ECO:0007669"/>
    <property type="project" value="InterPro"/>
</dbReference>
<dbReference type="Pfam" id="PF13748">
    <property type="entry name" value="ABC_membrane_3"/>
    <property type="match status" value="1"/>
</dbReference>
<dbReference type="OrthoDB" id="8443255at2"/>
<evidence type="ECO:0000259" key="6">
    <source>
        <dbReference type="PROSITE" id="PS50929"/>
    </source>
</evidence>
<dbReference type="RefSeq" id="WP_015499098.1">
    <property type="nucleotide sequence ID" value="NC_020911.1"/>
</dbReference>
<dbReference type="SUPFAM" id="SSF90123">
    <property type="entry name" value="ABC transporter transmembrane region"/>
    <property type="match status" value="1"/>
</dbReference>
<feature type="transmembrane region" description="Helical" evidence="5">
    <location>
        <begin position="146"/>
        <end position="164"/>
    </location>
</feature>
<dbReference type="Proteomes" id="UP000005307">
    <property type="component" value="Chromosome"/>
</dbReference>
<feature type="transmembrane region" description="Helical" evidence="5">
    <location>
        <begin position="55"/>
        <end position="72"/>
    </location>
</feature>
<dbReference type="InterPro" id="IPR036640">
    <property type="entry name" value="ABC1_TM_sf"/>
</dbReference>
<dbReference type="HOGENOM" id="CLU_081577_0_0_5"/>
<sequence length="294" mass="32448">MLNDGPLTVRALLRAFRWRIALTWMLILFEVALTALVPLFIGFAIDGLLASDTQALFQLIAVLAVLIVVSVIRRAYDTRVFGTVRVEMGKTQAARAANLPVSTLNARLGMGRELADFLEADLPLAMTSLVQLIISVIVLYTFDPVLALAGASAVATMLAIYSLSHGRFYRLNGQLNQQTERQVGILETRKPQSLSTHLTRLRRIEVRISDTESIVYGAIFVVLLGLVVFNLWYATANLTITSGTIFSIVTYSWELVDAALAFPMALQGWSRLSEIMKRINHAVPSDLSKPQADQ</sequence>
<evidence type="ECO:0000256" key="1">
    <source>
        <dbReference type="ARBA" id="ARBA00004651"/>
    </source>
</evidence>
<dbReference type="Gene3D" id="1.20.1560.10">
    <property type="entry name" value="ABC transporter type 1, transmembrane domain"/>
    <property type="match status" value="1"/>
</dbReference>
<evidence type="ECO:0000256" key="5">
    <source>
        <dbReference type="SAM" id="Phobius"/>
    </source>
</evidence>
<dbReference type="KEGG" id="oat:OAN307_c13800"/>